<dbReference type="InterPro" id="IPR032466">
    <property type="entry name" value="Metal_Hydrolase"/>
</dbReference>
<dbReference type="Pfam" id="PF07969">
    <property type="entry name" value="Amidohydro_3"/>
    <property type="match status" value="1"/>
</dbReference>
<dbReference type="Gene3D" id="2.30.40.10">
    <property type="entry name" value="Urease, subunit C, domain 1"/>
    <property type="match status" value="1"/>
</dbReference>
<dbReference type="OrthoDB" id="9815027at2"/>
<dbReference type="Proteomes" id="UP000290365">
    <property type="component" value="Chromosome"/>
</dbReference>
<dbReference type="GO" id="GO:0016814">
    <property type="term" value="F:hydrolase activity, acting on carbon-nitrogen (but not peptide) bonds, in cyclic amidines"/>
    <property type="evidence" value="ECO:0007669"/>
    <property type="project" value="TreeGrafter"/>
</dbReference>
<reference evidence="2 3" key="1">
    <citation type="submission" date="2019-01" db="EMBL/GenBank/DDBJ databases">
        <title>Ktedonosporobacter rubrisoli SCAWS-G2.</title>
        <authorList>
            <person name="Huang Y."/>
            <person name="Yan B."/>
        </authorList>
    </citation>
    <scope>NUCLEOTIDE SEQUENCE [LARGE SCALE GENOMIC DNA]</scope>
    <source>
        <strain evidence="2 3">SCAWS-G2</strain>
    </source>
</reference>
<gene>
    <name evidence="2" type="ORF">EPA93_02790</name>
</gene>
<dbReference type="Gene3D" id="3.20.20.140">
    <property type="entry name" value="Metal-dependent hydrolases"/>
    <property type="match status" value="1"/>
</dbReference>
<dbReference type="NCBIfam" id="NF005312">
    <property type="entry name" value="PRK06846.1"/>
    <property type="match status" value="1"/>
</dbReference>
<protein>
    <submittedName>
        <fullName evidence="2">Deaminase</fullName>
    </submittedName>
</protein>
<dbReference type="SUPFAM" id="SSF51556">
    <property type="entry name" value="Metallo-dependent hydrolases"/>
    <property type="match status" value="1"/>
</dbReference>
<dbReference type="InterPro" id="IPR013108">
    <property type="entry name" value="Amidohydro_3"/>
</dbReference>
<dbReference type="KEGG" id="kbs:EPA93_02790"/>
<dbReference type="AlphaFoldDB" id="A0A4P6JIS0"/>
<evidence type="ECO:0000313" key="2">
    <source>
        <dbReference type="EMBL" id="QBD74975.1"/>
    </source>
</evidence>
<accession>A0A4P6JIS0</accession>
<dbReference type="InterPro" id="IPR052349">
    <property type="entry name" value="Metallo-hydrolase_Enzymes"/>
</dbReference>
<dbReference type="PANTHER" id="PTHR32027:SF9">
    <property type="entry name" value="BLL3847 PROTEIN"/>
    <property type="match status" value="1"/>
</dbReference>
<keyword evidence="3" id="KW-1185">Reference proteome</keyword>
<dbReference type="CDD" id="cd01293">
    <property type="entry name" value="Bact_CD"/>
    <property type="match status" value="1"/>
</dbReference>
<feature type="domain" description="Amidohydrolase 3" evidence="1">
    <location>
        <begin position="152"/>
        <end position="438"/>
    </location>
</feature>
<evidence type="ECO:0000259" key="1">
    <source>
        <dbReference type="Pfam" id="PF07969"/>
    </source>
</evidence>
<dbReference type="EMBL" id="CP035758">
    <property type="protein sequence ID" value="QBD74975.1"/>
    <property type="molecule type" value="Genomic_DNA"/>
</dbReference>
<proteinExistence type="predicted"/>
<dbReference type="InterPro" id="IPR011059">
    <property type="entry name" value="Metal-dep_hydrolase_composite"/>
</dbReference>
<organism evidence="2 3">
    <name type="scientific">Ktedonosporobacter rubrisoli</name>
    <dbReference type="NCBI Taxonomy" id="2509675"/>
    <lineage>
        <taxon>Bacteria</taxon>
        <taxon>Bacillati</taxon>
        <taxon>Chloroflexota</taxon>
        <taxon>Ktedonobacteria</taxon>
        <taxon>Ktedonobacterales</taxon>
        <taxon>Ktedonosporobacteraceae</taxon>
        <taxon>Ktedonosporobacter</taxon>
    </lineage>
</organism>
<evidence type="ECO:0000313" key="3">
    <source>
        <dbReference type="Proteomes" id="UP000290365"/>
    </source>
</evidence>
<sequence>MLIHSKLFSSCSRPWGKIKKPCGLPLRCNALYSSYYHYRDKGGYLVSAYWLTDVRLETGRVSEDGWERTQTALFHLKIADGQIEAILAAGQETPQDGLELRSAQQALALPAFIEKHVHLDKTFLGGGWRPTRPVGSILERVALEVELLKQHPLPTEERASKFLDVILAAGSTHVRTHIDIAPAYGLSHLEAVQGVLQAYHEKLSYEIVAFPQHGLLRTRSQKLVREAMRQGATLVGGVDPATVDNDIERSLGEMMEIAVEFKAGIDLHLHDQGPAGLATIQHLADLTAEAGWQGRVAISHAFALADLDRGELENLALRLAELQIAIVSSVPYRVRPPLPRLRAQNVPVALGCDNVYDSWSSFGNGDILERLNRLAQLEGWGDEASLSRSLGLITGGKTPLNDAGEQVWPQVGDSADLVLLDASCSAEAIARRAKRLTVLHRGRLIAGTLNT</sequence>
<name>A0A4P6JIS0_KTERU</name>
<dbReference type="PANTHER" id="PTHR32027">
    <property type="entry name" value="CYTOSINE DEAMINASE"/>
    <property type="match status" value="1"/>
</dbReference>